<evidence type="ECO:0000259" key="11">
    <source>
        <dbReference type="PROSITE" id="PS50112"/>
    </source>
</evidence>
<keyword evidence="8" id="KW-0902">Two-component regulatory system</keyword>
<sequence>MVKRWTFAIVLCVGLFCIISVDKIYCQQETERYAWVLNRFTERLEQSLQAEVDQGLHVVEDVKIFLQMREALPEKEAFEQFAVSLLNYYPAVTAMAYADNAYTVRYLYPANLGVPQLGISLSDADKYSHFTTVTHKAEHKRITVNKAPMQIQNDVFALRAPLFTEDHFRGMVWVSFAVDKFLQDAIAKVDSLLTNNDGKYYVEIRAEEGEAIYSLNQLAPQSSVREFTLLVADTHWLVKVGWKTLPQPSLYMRRLIWGVGSSTLILLLIFLNRMFRRQEWLTQAITAKTNEFQLKNQQLELEILEHEETERALLISERRLAALLSAVPDILLRVSREGIILDVEAKNPADLYLPRSELLNKNLAEALPAQILLADVYDKFVELSKSMVAGELVTVEYQLTIDGIKKDFEARLVVSPMDEIAIIIRNITEKKQDEACERILMQTADKVLEEASIEEILNYVCEELAAVFEVSLARVILKGADDTIKISAAAGKLAVVAGSSRLDCTATGRLSGLAIRAGAIQVIQCKDKLSCWQEKHLAELRLDKAVIQSEIALPLKLSGGSTGAFYLISTRPYYWDERIVTRLQSFSDQLSIAINAARDRQRRRILTVGLEAAANAIVITGKDGNVEWINPAFAVLTGYTENESLGQNLMLLSGYQDEGFCQRFWQQLNSSAEAWRGEFAHYRKDGSLYQEVMTITPVRNNCGKIVNFIAIKEDITEQKMAVAAMAKADEVRAQAEKLSSLGTMAAGLSHEINQPLNSIKMIASGMVYAYHNGKERPVEDIMRNIAEISNQADRINNIITHMRSFIRRDESQVTYCHVNEAIEQSLKIIGSQLTAHGIRVHKELAEQLPLIYAMPTALEEIAVNLAANAMQAMESAECQDKQLTIRTWSDKNTVCIKVSDNGPGIQADHKTKVFEPFYSTKPGSDNLGLGLSIVHSIVTSCKGTISIVSGENEGAAFLITFPAVREEAD</sequence>
<evidence type="ECO:0000256" key="1">
    <source>
        <dbReference type="ARBA" id="ARBA00000085"/>
    </source>
</evidence>
<evidence type="ECO:0000256" key="3">
    <source>
        <dbReference type="ARBA" id="ARBA00022553"/>
    </source>
</evidence>
<dbReference type="InterPro" id="IPR000014">
    <property type="entry name" value="PAS"/>
</dbReference>
<protein>
    <recommendedName>
        <fullName evidence="2">histidine kinase</fullName>
        <ecNumber evidence="2">2.7.13.3</ecNumber>
    </recommendedName>
</protein>
<dbReference type="EC" id="2.7.13.3" evidence="2"/>
<dbReference type="InterPro" id="IPR036097">
    <property type="entry name" value="HisK_dim/P_sf"/>
</dbReference>
<reference evidence="13" key="1">
    <citation type="submission" date="2024-05" db="EMBL/GenBank/DDBJ databases">
        <title>Isolation and characterization of Sporomusa carbonis sp. nov., a carboxydotrophic hydrogenogen in the genus of Sporomusa isolated from a charcoal burning pile.</title>
        <authorList>
            <person name="Boeer T."/>
            <person name="Rosenbaum F."/>
            <person name="Eysell L."/>
            <person name="Mueller V."/>
            <person name="Daniel R."/>
            <person name="Poehlein A."/>
        </authorList>
    </citation>
    <scope>NUCLEOTIDE SEQUENCE [LARGE SCALE GENOMIC DNA]</scope>
    <source>
        <strain evidence="13">DSM 10669</strain>
    </source>
</reference>
<dbReference type="PANTHER" id="PTHR43065:SF46">
    <property type="entry name" value="C4-DICARBOXYLATE TRANSPORT SENSOR PROTEIN DCTB"/>
    <property type="match status" value="1"/>
</dbReference>
<keyword evidence="3" id="KW-0597">Phosphoprotein</keyword>
<gene>
    <name evidence="13" type="primary">sasA_1</name>
    <name evidence="13" type="ORF">SPSIL_001010</name>
</gene>
<dbReference type="SUPFAM" id="SSF55874">
    <property type="entry name" value="ATPase domain of HSP90 chaperone/DNA topoisomerase II/histidine kinase"/>
    <property type="match status" value="1"/>
</dbReference>
<organism evidence="13 14">
    <name type="scientific">Sporomusa silvacetica DSM 10669</name>
    <dbReference type="NCBI Taxonomy" id="1123289"/>
    <lineage>
        <taxon>Bacteria</taxon>
        <taxon>Bacillati</taxon>
        <taxon>Bacillota</taxon>
        <taxon>Negativicutes</taxon>
        <taxon>Selenomonadales</taxon>
        <taxon>Sporomusaceae</taxon>
        <taxon>Sporomusa</taxon>
    </lineage>
</organism>
<dbReference type="SMART" id="SM00065">
    <property type="entry name" value="GAF"/>
    <property type="match status" value="1"/>
</dbReference>
<dbReference type="Gene3D" id="3.30.450.20">
    <property type="entry name" value="PAS domain"/>
    <property type="match status" value="2"/>
</dbReference>
<keyword evidence="6" id="KW-0418">Kinase</keyword>
<evidence type="ECO:0000256" key="7">
    <source>
        <dbReference type="ARBA" id="ARBA00022840"/>
    </source>
</evidence>
<evidence type="ECO:0000256" key="8">
    <source>
        <dbReference type="ARBA" id="ARBA00023012"/>
    </source>
</evidence>
<dbReference type="SUPFAM" id="SSF55781">
    <property type="entry name" value="GAF domain-like"/>
    <property type="match status" value="1"/>
</dbReference>
<evidence type="ECO:0000256" key="2">
    <source>
        <dbReference type="ARBA" id="ARBA00012438"/>
    </source>
</evidence>
<dbReference type="CDD" id="cd00082">
    <property type="entry name" value="HisKA"/>
    <property type="match status" value="1"/>
</dbReference>
<evidence type="ECO:0000256" key="5">
    <source>
        <dbReference type="ARBA" id="ARBA00022741"/>
    </source>
</evidence>
<keyword evidence="7" id="KW-0067">ATP-binding</keyword>
<dbReference type="Gene3D" id="3.30.565.10">
    <property type="entry name" value="Histidine kinase-like ATPase, C-terminal domain"/>
    <property type="match status" value="1"/>
</dbReference>
<name>A0ABZ3IEA3_9FIRM</name>
<evidence type="ECO:0000313" key="13">
    <source>
        <dbReference type="EMBL" id="XFO64012.1"/>
    </source>
</evidence>
<dbReference type="InterPro" id="IPR004358">
    <property type="entry name" value="Sig_transdc_His_kin-like_C"/>
</dbReference>
<dbReference type="SMART" id="SM00091">
    <property type="entry name" value="PAS"/>
    <property type="match status" value="2"/>
</dbReference>
<keyword evidence="9" id="KW-0812">Transmembrane</keyword>
<dbReference type="RefSeq" id="WP_094603073.1">
    <property type="nucleotide sequence ID" value="NZ_CP155573.1"/>
</dbReference>
<feature type="domain" description="Histidine kinase" evidence="10">
    <location>
        <begin position="747"/>
        <end position="965"/>
    </location>
</feature>
<dbReference type="InterPro" id="IPR005467">
    <property type="entry name" value="His_kinase_dom"/>
</dbReference>
<feature type="domain" description="PAS" evidence="11">
    <location>
        <begin position="602"/>
        <end position="651"/>
    </location>
</feature>
<accession>A0ABZ3IEA3</accession>
<evidence type="ECO:0000259" key="12">
    <source>
        <dbReference type="PROSITE" id="PS50113"/>
    </source>
</evidence>
<dbReference type="Pfam" id="PF13185">
    <property type="entry name" value="GAF_2"/>
    <property type="match status" value="1"/>
</dbReference>
<dbReference type="InterPro" id="IPR000700">
    <property type="entry name" value="PAS-assoc_C"/>
</dbReference>
<dbReference type="EMBL" id="CP155573">
    <property type="protein sequence ID" value="XFO64012.1"/>
    <property type="molecule type" value="Genomic_DNA"/>
</dbReference>
<evidence type="ECO:0000256" key="6">
    <source>
        <dbReference type="ARBA" id="ARBA00022777"/>
    </source>
</evidence>
<dbReference type="Gene3D" id="3.30.450.40">
    <property type="match status" value="1"/>
</dbReference>
<feature type="domain" description="PAC" evidence="12">
    <location>
        <begin position="675"/>
        <end position="727"/>
    </location>
</feature>
<dbReference type="PANTHER" id="PTHR43065">
    <property type="entry name" value="SENSOR HISTIDINE KINASE"/>
    <property type="match status" value="1"/>
</dbReference>
<dbReference type="CDD" id="cd00130">
    <property type="entry name" value="PAS"/>
    <property type="match status" value="1"/>
</dbReference>
<dbReference type="InterPro" id="IPR029016">
    <property type="entry name" value="GAF-like_dom_sf"/>
</dbReference>
<dbReference type="Pfam" id="PF00512">
    <property type="entry name" value="HisKA"/>
    <property type="match status" value="1"/>
</dbReference>
<dbReference type="InterPro" id="IPR001610">
    <property type="entry name" value="PAC"/>
</dbReference>
<dbReference type="PROSITE" id="PS50109">
    <property type="entry name" value="HIS_KIN"/>
    <property type="match status" value="1"/>
</dbReference>
<keyword evidence="9" id="KW-1133">Transmembrane helix</keyword>
<dbReference type="NCBIfam" id="TIGR00229">
    <property type="entry name" value="sensory_box"/>
    <property type="match status" value="1"/>
</dbReference>
<dbReference type="SMART" id="SM00086">
    <property type="entry name" value="PAC"/>
    <property type="match status" value="1"/>
</dbReference>
<keyword evidence="4 13" id="KW-0808">Transferase</keyword>
<dbReference type="SUPFAM" id="SSF55785">
    <property type="entry name" value="PYP-like sensor domain (PAS domain)"/>
    <property type="match status" value="2"/>
</dbReference>
<evidence type="ECO:0000259" key="10">
    <source>
        <dbReference type="PROSITE" id="PS50109"/>
    </source>
</evidence>
<dbReference type="PROSITE" id="PS50112">
    <property type="entry name" value="PAS"/>
    <property type="match status" value="1"/>
</dbReference>
<evidence type="ECO:0000313" key="14">
    <source>
        <dbReference type="Proteomes" id="UP000216752"/>
    </source>
</evidence>
<proteinExistence type="predicted"/>
<evidence type="ECO:0000256" key="9">
    <source>
        <dbReference type="SAM" id="Phobius"/>
    </source>
</evidence>
<dbReference type="SUPFAM" id="SSF47384">
    <property type="entry name" value="Homodimeric domain of signal transducing histidine kinase"/>
    <property type="match status" value="1"/>
</dbReference>
<dbReference type="Pfam" id="PF02518">
    <property type="entry name" value="HATPase_c"/>
    <property type="match status" value="1"/>
</dbReference>
<dbReference type="Gene3D" id="1.10.287.130">
    <property type="match status" value="1"/>
</dbReference>
<keyword evidence="9" id="KW-0472">Membrane</keyword>
<comment type="catalytic activity">
    <reaction evidence="1">
        <text>ATP + protein L-histidine = ADP + protein N-phospho-L-histidine.</text>
        <dbReference type="EC" id="2.7.13.3"/>
    </reaction>
</comment>
<dbReference type="InterPro" id="IPR003661">
    <property type="entry name" value="HisK_dim/P_dom"/>
</dbReference>
<dbReference type="InterPro" id="IPR003594">
    <property type="entry name" value="HATPase_dom"/>
</dbReference>
<dbReference type="Pfam" id="PF13426">
    <property type="entry name" value="PAS_9"/>
    <property type="match status" value="1"/>
</dbReference>
<feature type="transmembrane region" description="Helical" evidence="9">
    <location>
        <begin position="255"/>
        <end position="271"/>
    </location>
</feature>
<dbReference type="Proteomes" id="UP000216752">
    <property type="component" value="Chromosome"/>
</dbReference>
<dbReference type="InterPro" id="IPR036890">
    <property type="entry name" value="HATPase_C_sf"/>
</dbReference>
<dbReference type="PRINTS" id="PR00344">
    <property type="entry name" value="BCTRLSENSOR"/>
</dbReference>
<keyword evidence="14" id="KW-1185">Reference proteome</keyword>
<evidence type="ECO:0000256" key="4">
    <source>
        <dbReference type="ARBA" id="ARBA00022679"/>
    </source>
</evidence>
<dbReference type="InterPro" id="IPR003018">
    <property type="entry name" value="GAF"/>
</dbReference>
<dbReference type="SMART" id="SM00388">
    <property type="entry name" value="HisKA"/>
    <property type="match status" value="1"/>
</dbReference>
<keyword evidence="5" id="KW-0547">Nucleotide-binding</keyword>
<dbReference type="PROSITE" id="PS50113">
    <property type="entry name" value="PAC"/>
    <property type="match status" value="1"/>
</dbReference>
<dbReference type="InterPro" id="IPR035965">
    <property type="entry name" value="PAS-like_dom_sf"/>
</dbReference>
<dbReference type="SMART" id="SM00387">
    <property type="entry name" value="HATPase_c"/>
    <property type="match status" value="1"/>
</dbReference>
<dbReference type="GO" id="GO:0016740">
    <property type="term" value="F:transferase activity"/>
    <property type="evidence" value="ECO:0007669"/>
    <property type="project" value="UniProtKB-KW"/>
</dbReference>